<dbReference type="PANTHER" id="PTHR46919:SF2">
    <property type="entry name" value="SACSIN"/>
    <property type="match status" value="1"/>
</dbReference>
<sequence>MLSLNDIFAALEDAYTWTSERILGHFSSMREILVNTWHSDNNPVRGFSFDFIQKWPIGRHWDELRKNYPPLLAAFVYAFALLLTIKGVCYCVCYLCRRWSSRAISSGKVTEEARRWFIQAELDHQSARNDIISETPAYEWGCFKCHQAAEKAVKAALISRQSSRNMSSPVGELCALSKPLNDAALSELVGTLQHVVGITSHMSYPNTVHYPKVPHDIYRHQEANNAWHITSDIINHVYRNYLK</sequence>
<keyword evidence="4" id="KW-1185">Reference proteome</keyword>
<keyword evidence="1" id="KW-0812">Transmembrane</keyword>
<protein>
    <recommendedName>
        <fullName evidence="2">HEPN domain-containing protein</fullName>
    </recommendedName>
</protein>
<organism evidence="3 4">
    <name type="scientific">Paralvinella palmiformis</name>
    <dbReference type="NCBI Taxonomy" id="53620"/>
    <lineage>
        <taxon>Eukaryota</taxon>
        <taxon>Metazoa</taxon>
        <taxon>Spiralia</taxon>
        <taxon>Lophotrochozoa</taxon>
        <taxon>Annelida</taxon>
        <taxon>Polychaeta</taxon>
        <taxon>Sedentaria</taxon>
        <taxon>Canalipalpata</taxon>
        <taxon>Terebellida</taxon>
        <taxon>Terebelliformia</taxon>
        <taxon>Alvinellidae</taxon>
        <taxon>Paralvinella</taxon>
    </lineage>
</organism>
<dbReference type="Gene3D" id="1.20.120.330">
    <property type="entry name" value="Nucleotidyltransferases domain 2"/>
    <property type="match status" value="1"/>
</dbReference>
<dbReference type="InterPro" id="IPR007842">
    <property type="entry name" value="HEPN_dom"/>
</dbReference>
<evidence type="ECO:0000256" key="1">
    <source>
        <dbReference type="SAM" id="Phobius"/>
    </source>
</evidence>
<proteinExistence type="predicted"/>
<accession>A0AAD9IX87</accession>
<dbReference type="Proteomes" id="UP001208570">
    <property type="component" value="Unassembled WGS sequence"/>
</dbReference>
<evidence type="ECO:0000313" key="3">
    <source>
        <dbReference type="EMBL" id="KAK2142632.1"/>
    </source>
</evidence>
<gene>
    <name evidence="3" type="ORF">LSH36_931g00010</name>
</gene>
<name>A0AAD9IX87_9ANNE</name>
<dbReference type="SUPFAM" id="SSF81593">
    <property type="entry name" value="Nucleotidyltransferase substrate binding subunit/domain"/>
    <property type="match status" value="1"/>
</dbReference>
<keyword evidence="1" id="KW-1133">Transmembrane helix</keyword>
<dbReference type="PANTHER" id="PTHR46919">
    <property type="entry name" value="ZINC FINGER, C3HC4 TYPE (RING FINGER) FAMILY PROTEIN"/>
    <property type="match status" value="1"/>
</dbReference>
<evidence type="ECO:0000313" key="4">
    <source>
        <dbReference type="Proteomes" id="UP001208570"/>
    </source>
</evidence>
<dbReference type="AlphaFoldDB" id="A0AAD9IX87"/>
<evidence type="ECO:0000259" key="2">
    <source>
        <dbReference type="Pfam" id="PF05168"/>
    </source>
</evidence>
<dbReference type="EMBL" id="JAODUP010000931">
    <property type="protein sequence ID" value="KAK2142632.1"/>
    <property type="molecule type" value="Genomic_DNA"/>
</dbReference>
<reference evidence="3" key="1">
    <citation type="journal article" date="2023" name="Mol. Biol. Evol.">
        <title>Third-Generation Sequencing Reveals the Adaptive Role of the Epigenome in Three Deep-Sea Polychaetes.</title>
        <authorList>
            <person name="Perez M."/>
            <person name="Aroh O."/>
            <person name="Sun Y."/>
            <person name="Lan Y."/>
            <person name="Juniper S.K."/>
            <person name="Young C.R."/>
            <person name="Angers B."/>
            <person name="Qian P.Y."/>
        </authorList>
    </citation>
    <scope>NUCLEOTIDE SEQUENCE</scope>
    <source>
        <strain evidence="3">P08H-3</strain>
    </source>
</reference>
<comment type="caution">
    <text evidence="3">The sequence shown here is derived from an EMBL/GenBank/DDBJ whole genome shotgun (WGS) entry which is preliminary data.</text>
</comment>
<dbReference type="Pfam" id="PF05168">
    <property type="entry name" value="HEPN"/>
    <property type="match status" value="1"/>
</dbReference>
<feature type="transmembrane region" description="Helical" evidence="1">
    <location>
        <begin position="71"/>
        <end position="96"/>
    </location>
</feature>
<feature type="domain" description="HEPN" evidence="2">
    <location>
        <begin position="113"/>
        <end position="235"/>
    </location>
</feature>
<keyword evidence="1" id="KW-0472">Membrane</keyword>